<evidence type="ECO:0000256" key="1">
    <source>
        <dbReference type="SAM" id="MobiDB-lite"/>
    </source>
</evidence>
<evidence type="ECO:0000313" key="3">
    <source>
        <dbReference type="EMBL" id="PKI84069.1"/>
    </source>
</evidence>
<dbReference type="GO" id="GO:0005778">
    <property type="term" value="C:peroxisomal membrane"/>
    <property type="evidence" value="ECO:0007669"/>
    <property type="project" value="InterPro"/>
</dbReference>
<sequence>MVGPPLARRKWLRRGLNFIAVATGVVGGLYLLVQFALAKFNEMQERMLRERVARENLRRRFLQNQEDCSFTIMALLPTISIQIFKTMDVESTSKELQRQSKKPLPSTEEKERGPEAQAAQAQPDSSESGITDDSGMPAAAVRGTGLDRLSEAPPPPISDSAKLPTATSQSSGQGSDFAREEEDRRVKKLQLWNEIKYTSFARTFTTLYTLVFLAIQTHIQLNLIGRRAYLVALESQARREAQAHLAKSETVDEPHQIALQGSLDLDALSMPDPRPDADLDASASEAYLSPDTEKKYLTSSYWFLHRGWSKVAHKITNVVNQELADMPLKTILTYHHFQGLIGRIRDRIEESQDGGTAFLGTHGFRDILLPESEMDEIEMLVQAGALSNGMQHTEAITPQLRRLLDETKDYIDSPDFARVFQTSCDNVFDLFLRSLLPSFGVQSMFDVAPDATDHAHARTRAMAAEKPLLLAKLLPLVAQQAQVALNTSPNAYVEAITDTKEIRAFSVLIYAAWEDDMHL</sequence>
<keyword evidence="4" id="KW-1185">Reference proteome</keyword>
<dbReference type="AlphaFoldDB" id="A0A2N1JC00"/>
<name>A0A2N1JC00_9BASI</name>
<feature type="compositionally biased region" description="Polar residues" evidence="1">
    <location>
        <begin position="165"/>
        <end position="174"/>
    </location>
</feature>
<dbReference type="PANTHER" id="PTHR28080:SF1">
    <property type="entry name" value="PEROXISOMAL BIOGENESIS FACTOR 3"/>
    <property type="match status" value="1"/>
</dbReference>
<accession>A0A2N1JC00</accession>
<dbReference type="PANTHER" id="PTHR28080">
    <property type="entry name" value="PEROXISOMAL BIOGENESIS FACTOR 3"/>
    <property type="match status" value="1"/>
</dbReference>
<gene>
    <name evidence="3" type="primary">PEX3</name>
    <name evidence="3" type="ORF">MVES_002025</name>
</gene>
<keyword evidence="2" id="KW-0812">Transmembrane</keyword>
<keyword evidence="2" id="KW-0472">Membrane</keyword>
<dbReference type="EMBL" id="KZ454990">
    <property type="protein sequence ID" value="PKI84069.1"/>
    <property type="molecule type" value="Genomic_DNA"/>
</dbReference>
<feature type="region of interest" description="Disordered" evidence="1">
    <location>
        <begin position="92"/>
        <end position="182"/>
    </location>
</feature>
<dbReference type="GO" id="GO:0045046">
    <property type="term" value="P:protein import into peroxisome membrane"/>
    <property type="evidence" value="ECO:0007669"/>
    <property type="project" value="TreeGrafter"/>
</dbReference>
<proteinExistence type="predicted"/>
<dbReference type="GO" id="GO:0030674">
    <property type="term" value="F:protein-macromolecule adaptor activity"/>
    <property type="evidence" value="ECO:0007669"/>
    <property type="project" value="TreeGrafter"/>
</dbReference>
<dbReference type="STRING" id="2020962.A0A2N1JC00"/>
<feature type="compositionally biased region" description="Polar residues" evidence="1">
    <location>
        <begin position="119"/>
        <end position="131"/>
    </location>
</feature>
<dbReference type="Pfam" id="PF04882">
    <property type="entry name" value="Peroxin-3"/>
    <property type="match status" value="1"/>
</dbReference>
<keyword evidence="2" id="KW-1133">Transmembrane helix</keyword>
<dbReference type="Proteomes" id="UP000232875">
    <property type="component" value="Unassembled WGS sequence"/>
</dbReference>
<feature type="transmembrane region" description="Helical" evidence="2">
    <location>
        <begin position="16"/>
        <end position="37"/>
    </location>
</feature>
<dbReference type="InterPro" id="IPR006966">
    <property type="entry name" value="Peroxin-3"/>
</dbReference>
<evidence type="ECO:0000256" key="2">
    <source>
        <dbReference type="SAM" id="Phobius"/>
    </source>
</evidence>
<organism evidence="3 4">
    <name type="scientific">Malassezia vespertilionis</name>
    <dbReference type="NCBI Taxonomy" id="2020962"/>
    <lineage>
        <taxon>Eukaryota</taxon>
        <taxon>Fungi</taxon>
        <taxon>Dikarya</taxon>
        <taxon>Basidiomycota</taxon>
        <taxon>Ustilaginomycotina</taxon>
        <taxon>Malasseziomycetes</taxon>
        <taxon>Malasseziales</taxon>
        <taxon>Malasseziaceae</taxon>
        <taxon>Malassezia</taxon>
    </lineage>
</organism>
<dbReference type="OrthoDB" id="45930at2759"/>
<dbReference type="RefSeq" id="XP_056062954.1">
    <property type="nucleotide sequence ID" value="XM_056206979.1"/>
</dbReference>
<dbReference type="GeneID" id="80901654"/>
<evidence type="ECO:0000313" key="4">
    <source>
        <dbReference type="Proteomes" id="UP000232875"/>
    </source>
</evidence>
<protein>
    <submittedName>
        <fullName evidence="3">Pex3p</fullName>
    </submittedName>
</protein>
<reference evidence="3 4" key="1">
    <citation type="submission" date="2017-10" db="EMBL/GenBank/DDBJ databases">
        <title>A novel species of cold-tolerant Malassezia isolated from bats.</title>
        <authorList>
            <person name="Lorch J.M."/>
            <person name="Palmer J.M."/>
            <person name="Vanderwolf K.J."/>
            <person name="Schmidt K.Z."/>
            <person name="Verant M.L."/>
            <person name="Weller T.J."/>
            <person name="Blehert D.S."/>
        </authorList>
    </citation>
    <scope>NUCLEOTIDE SEQUENCE [LARGE SCALE GENOMIC DNA]</scope>
    <source>
        <strain evidence="3 4">NWHC:44797-103</strain>
    </source>
</reference>